<gene>
    <name evidence="1" type="ORF">AFA_01755</name>
</gene>
<evidence type="ECO:0000313" key="1">
    <source>
        <dbReference type="EMBL" id="ASR88287.1"/>
    </source>
</evidence>
<protein>
    <submittedName>
        <fullName evidence="1">Uncharacterized protein</fullName>
    </submittedName>
</protein>
<accession>A0AB33CX86</accession>
<proteinExistence type="predicted"/>
<name>A0AB33CX86_ALCFA</name>
<sequence>MSGFHGLQMIGGFVHALKPRRSAGQLLLAFSMSACLGDDEHLLHRPILILGRGGIGFEVLMPGRFRL</sequence>
<dbReference type="Proteomes" id="UP000214561">
    <property type="component" value="Chromosome"/>
</dbReference>
<reference evidence="1 2" key="1">
    <citation type="submission" date="2017-05" db="EMBL/GenBank/DDBJ databases">
        <authorList>
            <person name="Qiu J.G."/>
            <person name="He J."/>
        </authorList>
    </citation>
    <scope>NUCLEOTIDE SEQUENCE [LARGE SCALE GENOMIC DNA]</scope>
    <source>
        <strain evidence="1 2">JQ135</strain>
    </source>
</reference>
<dbReference type="EMBL" id="CP021641">
    <property type="protein sequence ID" value="ASR88287.1"/>
    <property type="molecule type" value="Genomic_DNA"/>
</dbReference>
<evidence type="ECO:0000313" key="2">
    <source>
        <dbReference type="Proteomes" id="UP000214561"/>
    </source>
</evidence>
<organism evidence="1 2">
    <name type="scientific">Alcaligenes faecalis</name>
    <dbReference type="NCBI Taxonomy" id="511"/>
    <lineage>
        <taxon>Bacteria</taxon>
        <taxon>Pseudomonadati</taxon>
        <taxon>Pseudomonadota</taxon>
        <taxon>Betaproteobacteria</taxon>
        <taxon>Burkholderiales</taxon>
        <taxon>Alcaligenaceae</taxon>
        <taxon>Alcaligenes</taxon>
    </lineage>
</organism>
<dbReference type="KEGG" id="afq:AFA_01755"/>
<dbReference type="AlphaFoldDB" id="A0AB33CX86"/>